<sequence length="1389" mass="154262">MRQRPVSAAVLLPWLLGLAAALSRQELLPYGEHRGDLLLQEGDDETSAVKLRQPLYFYEARFSDLYVGTNGIISTQDFPRETQYVDDGFPTDFPVIAPFLSDIDTRNGKGKIYYRQDNSDDVLARAAIEIKRGFPQTSFHPTNVFLVTWDNVGAYEEVTRLSGPSNRYNTFQAVLASDDSNTYAILLYPEDGLQFFGTRPKESYNVHLELPARVGFSRGETKYLKREGPYYSVTSNEQSVKNLYQTSNTGVSGVWVFHIGSTSRLGNVVPAEVSVKLSEGQSFLTPEHTLSKSVHHKDPEPQYIDENIDYQDPFYDENEEDIDYSPEPESELHAAPDLSLPSHTGPLARSDYSEPRQPDAVYESVRPHGPDINHPSHSKLGTVELDKEVSVSEDKVDLHQQTNVRILSSTKRRKGPLLLSTDDLSSYSENENIPPFPDGGAIPYETDIFPVFPEGEEVQSFPLPENTPPSENAKRISVEGDVGFDTNGNPASKGTCEKNYGHCSLHAFCTDYSTGFCCHCLTEYYGNGRHCLPKGSPHRVNGKVSGKISVGRSPVHFNNVDLHAYIVLNDGRAYTAISHIPEQASWALLPLTPIGGLFGWLFALENTGYKNGFSITGAQFTHNIEATFYPGGEQVHITQTADGLDSENYLNIKTNIEGQVPYISSDSTVKVSPYNEVYHYSSSGVTSTAYREYSISSNRGETQRLSYRLRQNLTFQGCSHAHNIFPGTQKLTVDRVFVLYNTDEKILRYAMTSHIGPIQGPADPETPSLNPCYDGTHMCDATAHCQPGSALDYTCECAAGFQGDGRVCVDVNECEVGLSRCSQHAVCVNLPGSYRCECQSEYQFAADGRTCVPVSPPRNPCDDGSHNCAPADLARCVLQAGSSYRCVCLSGYVGDGRNCSDVDECIEDRCHPAAACYNTPGSFSCRCTQGYEGDGFYCSRRPESKPHKTDCLEKQEQMQAELSPRGARPFFGLHIPQCDEEGNYQPLQCHSSTGHCWCVDASGREIPGTRIPPGNNPPRCGIPEPTRKPETVCERWRQSLLEHYGGQPTDQQYVPQCDYHGNFNPLQCHGNSGYCWCVDKDGREVQGTRTEPGFTPACIPTVAPPPVKPSPRPDVTLPAVGTFLLYAQGQQIGYLPLNGTKPHKETARTLLSLHGSIVVGIDYDCQEKKVYWTDVAGRTINRASLEPGAEPETVVSSGLMSTEGLAIDYLRRMMFWTDSWLDKIESAKLDGSERKVLFDSDLVNPRAIAVDSSRGILYWTDWNREAPKIETAFVDGSNRRILVNDEIGLPNGLTFDPLSKQVCWVDAGTKKLECILPNGSRRHVIQNNLNYPFSLVAYSNHFYHTDWRRDGVIVVNKQTGQITDEYLPEQRSHLYGITVVQPYCRSGKK</sequence>
<name>A0A6P8RU93_GEOSA</name>
<dbReference type="SMART" id="SM00211">
    <property type="entry name" value="TY"/>
    <property type="match status" value="2"/>
</dbReference>
<evidence type="ECO:0000259" key="19">
    <source>
        <dbReference type="PROSITE" id="PS51162"/>
    </source>
</evidence>
<evidence type="ECO:0000256" key="15">
    <source>
        <dbReference type="SAM" id="MobiDB-lite"/>
    </source>
</evidence>
<dbReference type="Pfam" id="PF00058">
    <property type="entry name" value="Ldl_recept_b"/>
    <property type="match status" value="2"/>
</dbReference>
<evidence type="ECO:0000313" key="22">
    <source>
        <dbReference type="RefSeq" id="XP_033808788.1"/>
    </source>
</evidence>
<evidence type="ECO:0000256" key="13">
    <source>
        <dbReference type="PROSITE-ProRule" id="PRU00461"/>
    </source>
</evidence>
<evidence type="ECO:0000256" key="8">
    <source>
        <dbReference type="ARBA" id="ARBA00022869"/>
    </source>
</evidence>
<dbReference type="InterPro" id="IPR018097">
    <property type="entry name" value="EGF_Ca-bd_CS"/>
</dbReference>
<feature type="domain" description="NIDO" evidence="20">
    <location>
        <begin position="98"/>
        <end position="262"/>
    </location>
</feature>
<dbReference type="SMART" id="SM00179">
    <property type="entry name" value="EGF_CA"/>
    <property type="match status" value="3"/>
</dbReference>
<feature type="domain" description="EGF-like" evidence="17">
    <location>
        <begin position="857"/>
        <end position="900"/>
    </location>
</feature>
<dbReference type="Pfam" id="PF00086">
    <property type="entry name" value="Thyroglobulin_1"/>
    <property type="match status" value="2"/>
</dbReference>
<evidence type="ECO:0000256" key="2">
    <source>
        <dbReference type="ARBA" id="ARBA00022525"/>
    </source>
</evidence>
<dbReference type="PROSITE" id="PS00010">
    <property type="entry name" value="ASX_HYDROXYL"/>
    <property type="match status" value="2"/>
</dbReference>
<dbReference type="SMART" id="SM00682">
    <property type="entry name" value="G2F"/>
    <property type="match status" value="1"/>
</dbReference>
<dbReference type="Pfam" id="PF12662">
    <property type="entry name" value="cEGF"/>
    <property type="match status" value="1"/>
</dbReference>
<dbReference type="InterPro" id="IPR026823">
    <property type="entry name" value="cEGF"/>
</dbReference>
<feature type="chain" id="PRO_5028208493" evidence="16">
    <location>
        <begin position="22"/>
        <end position="1389"/>
    </location>
</feature>
<dbReference type="CDD" id="cd00054">
    <property type="entry name" value="EGF_CA"/>
    <property type="match status" value="2"/>
</dbReference>
<feature type="domain" description="EGF-like" evidence="17">
    <location>
        <begin position="901"/>
        <end position="939"/>
    </location>
</feature>
<dbReference type="Gene3D" id="4.10.800.10">
    <property type="entry name" value="Thyroglobulin type-1"/>
    <property type="match status" value="2"/>
</dbReference>
<evidence type="ECO:0000256" key="14">
    <source>
        <dbReference type="PROSITE-ProRule" id="PRU00500"/>
    </source>
</evidence>
<dbReference type="InterPro" id="IPR011042">
    <property type="entry name" value="6-blade_b-propeller_TolB-like"/>
</dbReference>
<dbReference type="InterPro" id="IPR003886">
    <property type="entry name" value="NIDO_dom"/>
</dbReference>
<dbReference type="FunFam" id="2.120.10.30:FF:000030">
    <property type="entry name" value="Nidogen 1"/>
    <property type="match status" value="1"/>
</dbReference>
<dbReference type="PROSITE" id="PS50026">
    <property type="entry name" value="EGF_3"/>
    <property type="match status" value="4"/>
</dbReference>
<dbReference type="GO" id="GO:0005509">
    <property type="term" value="F:calcium ion binding"/>
    <property type="evidence" value="ECO:0007669"/>
    <property type="project" value="InterPro"/>
</dbReference>
<dbReference type="Proteomes" id="UP000515159">
    <property type="component" value="Chromosome 7"/>
</dbReference>
<keyword evidence="9" id="KW-0130">Cell adhesion</keyword>
<dbReference type="InterPro" id="IPR036857">
    <property type="entry name" value="Thyroglobulin_1_sf"/>
</dbReference>
<dbReference type="Gene3D" id="2.40.155.10">
    <property type="entry name" value="Green fluorescent protein"/>
    <property type="match status" value="1"/>
</dbReference>
<dbReference type="PROSITE" id="PS51120">
    <property type="entry name" value="LDLRB"/>
    <property type="match status" value="3"/>
</dbReference>
<dbReference type="PANTHER" id="PTHR46513:SF15">
    <property type="entry name" value="NIDOGEN 2"/>
    <property type="match status" value="1"/>
</dbReference>
<dbReference type="InterPro" id="IPR049883">
    <property type="entry name" value="NOTCH1_EGF-like"/>
</dbReference>
<evidence type="ECO:0000313" key="21">
    <source>
        <dbReference type="Proteomes" id="UP000515159"/>
    </source>
</evidence>
<dbReference type="SMART" id="SM00539">
    <property type="entry name" value="NIDO"/>
    <property type="match status" value="1"/>
</dbReference>
<dbReference type="PROSITE" id="PS01186">
    <property type="entry name" value="EGF_2"/>
    <property type="match status" value="3"/>
</dbReference>
<dbReference type="SUPFAM" id="SSF54511">
    <property type="entry name" value="GFP-like"/>
    <property type="match status" value="1"/>
</dbReference>
<dbReference type="GO" id="GO:0005604">
    <property type="term" value="C:basement membrane"/>
    <property type="evidence" value="ECO:0007669"/>
    <property type="project" value="UniProtKB-SubCell"/>
</dbReference>
<dbReference type="GO" id="GO:0060070">
    <property type="term" value="P:canonical Wnt signaling pathway"/>
    <property type="evidence" value="ECO:0007669"/>
    <property type="project" value="TreeGrafter"/>
</dbReference>
<dbReference type="Pfam" id="PF06119">
    <property type="entry name" value="NIDO"/>
    <property type="match status" value="1"/>
</dbReference>
<dbReference type="InterPro" id="IPR001881">
    <property type="entry name" value="EGF-like_Ca-bd_dom"/>
</dbReference>
<evidence type="ECO:0000256" key="7">
    <source>
        <dbReference type="ARBA" id="ARBA00022837"/>
    </source>
</evidence>
<evidence type="ECO:0000256" key="11">
    <source>
        <dbReference type="ARBA" id="ARBA00023180"/>
    </source>
</evidence>
<dbReference type="GO" id="GO:0042813">
    <property type="term" value="F:Wnt receptor activity"/>
    <property type="evidence" value="ECO:0007669"/>
    <property type="project" value="TreeGrafter"/>
</dbReference>
<evidence type="ECO:0000256" key="10">
    <source>
        <dbReference type="ARBA" id="ARBA00023157"/>
    </source>
</evidence>
<keyword evidence="5 16" id="KW-0732">Signal</keyword>
<feature type="region of interest" description="Disordered" evidence="15">
    <location>
        <begin position="318"/>
        <end position="379"/>
    </location>
</feature>
<evidence type="ECO:0000256" key="5">
    <source>
        <dbReference type="ARBA" id="ARBA00022729"/>
    </source>
</evidence>
<dbReference type="CTD" id="22795"/>
<dbReference type="PANTHER" id="PTHR46513">
    <property type="entry name" value="VITELLOGENIN RECEPTOR-LIKE PROTEIN-RELATED-RELATED"/>
    <property type="match status" value="1"/>
</dbReference>
<dbReference type="CDD" id="cd00191">
    <property type="entry name" value="TY"/>
    <property type="match status" value="2"/>
</dbReference>
<proteinExistence type="predicted"/>
<dbReference type="InterPro" id="IPR000152">
    <property type="entry name" value="EGF-type_Asp/Asn_hydroxyl_site"/>
</dbReference>
<dbReference type="InterPro" id="IPR009030">
    <property type="entry name" value="Growth_fac_rcpt_cys_sf"/>
</dbReference>
<dbReference type="Gene3D" id="2.10.25.10">
    <property type="entry name" value="Laminin"/>
    <property type="match status" value="4"/>
</dbReference>
<gene>
    <name evidence="22" type="primary">NID2</name>
</gene>
<dbReference type="PROSITE" id="PS51220">
    <property type="entry name" value="NIDO"/>
    <property type="match status" value="1"/>
</dbReference>
<dbReference type="PROSITE" id="PS51162">
    <property type="entry name" value="THYROGLOBULIN_1_2"/>
    <property type="match status" value="2"/>
</dbReference>
<evidence type="ECO:0000259" key="17">
    <source>
        <dbReference type="PROSITE" id="PS50026"/>
    </source>
</evidence>
<dbReference type="PROSITE" id="PS50993">
    <property type="entry name" value="NIDOGEN_G2"/>
    <property type="match status" value="1"/>
</dbReference>
<keyword evidence="2" id="KW-0964">Secreted</keyword>
<evidence type="ECO:0000256" key="12">
    <source>
        <dbReference type="PROSITE-ProRule" id="PRU00076"/>
    </source>
</evidence>
<keyword evidence="6" id="KW-0677">Repeat</keyword>
<keyword evidence="10 14" id="KW-1015">Disulfide bond</keyword>
<evidence type="ECO:0000256" key="9">
    <source>
        <dbReference type="ARBA" id="ARBA00022889"/>
    </source>
</evidence>
<dbReference type="InParanoid" id="A0A6P8RU93"/>
<evidence type="ECO:0000256" key="4">
    <source>
        <dbReference type="ARBA" id="ARBA00022536"/>
    </source>
</evidence>
<dbReference type="InterPro" id="IPR000742">
    <property type="entry name" value="EGF"/>
</dbReference>
<feature type="repeat" description="LDL-receptor class B" evidence="13">
    <location>
        <begin position="1168"/>
        <end position="1211"/>
    </location>
</feature>
<feature type="domain" description="Thyroglobulin type-1" evidence="19">
    <location>
        <begin position="1030"/>
        <end position="1098"/>
    </location>
</feature>
<dbReference type="RefSeq" id="XP_033808788.1">
    <property type="nucleotide sequence ID" value="XM_033952897.1"/>
</dbReference>
<evidence type="ECO:0000256" key="6">
    <source>
        <dbReference type="ARBA" id="ARBA00022737"/>
    </source>
</evidence>
<feature type="domain" description="Nidogen G2 beta-barrel" evidence="18">
    <location>
        <begin position="536"/>
        <end position="765"/>
    </location>
</feature>
<feature type="disulfide bond" evidence="14">
    <location>
        <begin position="989"/>
        <end position="996"/>
    </location>
</feature>
<evidence type="ECO:0000256" key="3">
    <source>
        <dbReference type="ARBA" id="ARBA00022530"/>
    </source>
</evidence>
<feature type="disulfide bond" evidence="14">
    <location>
        <begin position="1068"/>
        <end position="1075"/>
    </location>
</feature>
<keyword evidence="3" id="KW-0272">Extracellular matrix</keyword>
<dbReference type="SUPFAM" id="SSF63825">
    <property type="entry name" value="YWTD domain"/>
    <property type="match status" value="1"/>
</dbReference>
<comment type="caution">
    <text evidence="12">Lacks conserved residue(s) required for the propagation of feature annotation.</text>
</comment>
<dbReference type="InterPro" id="IPR000033">
    <property type="entry name" value="LDLR_classB_rpt"/>
</dbReference>
<comment type="subcellular location">
    <subcellularLocation>
        <location evidence="1">Secreted</location>
        <location evidence="1">Extracellular space</location>
        <location evidence="1">Extracellular matrix</location>
        <location evidence="1">Basement membrane</location>
    </subcellularLocation>
</comment>
<evidence type="ECO:0000256" key="1">
    <source>
        <dbReference type="ARBA" id="ARBA00004302"/>
    </source>
</evidence>
<dbReference type="SUPFAM" id="SSF57610">
    <property type="entry name" value="Thyroglobulin type-1 domain"/>
    <property type="match status" value="2"/>
</dbReference>
<feature type="signal peptide" evidence="16">
    <location>
        <begin position="1"/>
        <end position="21"/>
    </location>
</feature>
<evidence type="ECO:0000259" key="20">
    <source>
        <dbReference type="PROSITE" id="PS51220"/>
    </source>
</evidence>
<organism evidence="21 22">
    <name type="scientific">Geotrypetes seraphini</name>
    <name type="common">Gaboon caecilian</name>
    <name type="synonym">Caecilia seraphini</name>
    <dbReference type="NCBI Taxonomy" id="260995"/>
    <lineage>
        <taxon>Eukaryota</taxon>
        <taxon>Metazoa</taxon>
        <taxon>Chordata</taxon>
        <taxon>Craniata</taxon>
        <taxon>Vertebrata</taxon>
        <taxon>Euteleostomi</taxon>
        <taxon>Amphibia</taxon>
        <taxon>Gymnophiona</taxon>
        <taxon>Geotrypetes</taxon>
    </lineage>
</organism>
<keyword evidence="21" id="KW-1185">Reference proteome</keyword>
<dbReference type="GO" id="GO:0017147">
    <property type="term" value="F:Wnt-protein binding"/>
    <property type="evidence" value="ECO:0007669"/>
    <property type="project" value="TreeGrafter"/>
</dbReference>
<feature type="domain" description="EGF-like" evidence="17">
    <location>
        <begin position="768"/>
        <end position="809"/>
    </location>
</feature>
<dbReference type="FunFam" id="2.10.25.10:FF:000038">
    <property type="entry name" value="Fibrillin 2"/>
    <property type="match status" value="2"/>
</dbReference>
<dbReference type="FunFam" id="2.40.155.10:FF:000001">
    <property type="entry name" value="Nidogen 1"/>
    <property type="match status" value="1"/>
</dbReference>
<dbReference type="InterPro" id="IPR050778">
    <property type="entry name" value="Cueball_EGF_LRP_Nidogen"/>
</dbReference>
<feature type="compositionally biased region" description="Acidic residues" evidence="15">
    <location>
        <begin position="318"/>
        <end position="329"/>
    </location>
</feature>
<dbReference type="OrthoDB" id="6375837at2759"/>
<dbReference type="SUPFAM" id="SSF57184">
    <property type="entry name" value="Growth factor receptor domain"/>
    <property type="match status" value="1"/>
</dbReference>
<feature type="domain" description="Thyroglobulin type-1" evidence="19">
    <location>
        <begin position="948"/>
        <end position="1020"/>
    </location>
</feature>
<evidence type="ECO:0000259" key="18">
    <source>
        <dbReference type="PROSITE" id="PS50993"/>
    </source>
</evidence>
<dbReference type="InterPro" id="IPR009017">
    <property type="entry name" value="GFP"/>
</dbReference>
<dbReference type="SMART" id="SM00181">
    <property type="entry name" value="EGF"/>
    <property type="match status" value="5"/>
</dbReference>
<dbReference type="CDD" id="cd00255">
    <property type="entry name" value="nidG2"/>
    <property type="match status" value="1"/>
</dbReference>
<dbReference type="FunFam" id="4.10.800.10:FF:000001">
    <property type="entry name" value="Testican-3 isoform 2"/>
    <property type="match status" value="1"/>
</dbReference>
<keyword evidence="8" id="KW-0084">Basement membrane</keyword>
<keyword evidence="11" id="KW-0325">Glycoprotein</keyword>
<dbReference type="InterPro" id="IPR006605">
    <property type="entry name" value="G2_nidogen/fibulin_G2F"/>
</dbReference>
<evidence type="ECO:0000256" key="16">
    <source>
        <dbReference type="SAM" id="SignalP"/>
    </source>
</evidence>
<dbReference type="PROSITE" id="PS01187">
    <property type="entry name" value="EGF_CA"/>
    <property type="match status" value="2"/>
</dbReference>
<dbReference type="InterPro" id="IPR024731">
    <property type="entry name" value="NELL2-like_EGF"/>
</dbReference>
<dbReference type="Pfam" id="PF07645">
    <property type="entry name" value="EGF_CA"/>
    <property type="match status" value="1"/>
</dbReference>
<dbReference type="Pfam" id="PF12947">
    <property type="entry name" value="EGF_3"/>
    <property type="match status" value="2"/>
</dbReference>
<dbReference type="KEGG" id="gsh:117364085"/>
<dbReference type="SMART" id="SM00135">
    <property type="entry name" value="LY"/>
    <property type="match status" value="4"/>
</dbReference>
<dbReference type="GO" id="GO:0007160">
    <property type="term" value="P:cell-matrix adhesion"/>
    <property type="evidence" value="ECO:0007669"/>
    <property type="project" value="InterPro"/>
</dbReference>
<protein>
    <submittedName>
        <fullName evidence="22">Nidogen-2</fullName>
    </submittedName>
</protein>
<keyword evidence="4 12" id="KW-0245">EGF-like domain</keyword>
<dbReference type="InterPro" id="IPR000716">
    <property type="entry name" value="Thyroglobulin_1"/>
</dbReference>
<dbReference type="PROSITE" id="PS00484">
    <property type="entry name" value="THYROGLOBULIN_1_1"/>
    <property type="match status" value="2"/>
</dbReference>
<reference evidence="22" key="1">
    <citation type="submission" date="2025-08" db="UniProtKB">
        <authorList>
            <consortium name="RefSeq"/>
        </authorList>
    </citation>
    <scope>IDENTIFICATION</scope>
</reference>
<dbReference type="GeneID" id="117364085"/>
<dbReference type="GO" id="GO:0005886">
    <property type="term" value="C:plasma membrane"/>
    <property type="evidence" value="ECO:0007669"/>
    <property type="project" value="TreeGrafter"/>
</dbReference>
<feature type="repeat" description="LDL-receptor class B" evidence="13">
    <location>
        <begin position="1255"/>
        <end position="1299"/>
    </location>
</feature>
<feature type="repeat" description="LDL-receptor class B" evidence="13">
    <location>
        <begin position="1212"/>
        <end position="1254"/>
    </location>
</feature>
<dbReference type="Gene3D" id="2.120.10.30">
    <property type="entry name" value="TolB, C-terminal domain"/>
    <property type="match status" value="1"/>
</dbReference>
<dbReference type="FunCoup" id="A0A6P8RU93">
    <property type="interactions" value="508"/>
</dbReference>
<keyword evidence="7" id="KW-0106">Calcium</keyword>
<dbReference type="Pfam" id="PF07474">
    <property type="entry name" value="G2F"/>
    <property type="match status" value="1"/>
</dbReference>
<accession>A0A6P8RU93</accession>
<feature type="domain" description="EGF-like" evidence="17">
    <location>
        <begin position="810"/>
        <end position="852"/>
    </location>
</feature>